<proteinExistence type="predicted"/>
<dbReference type="AlphaFoldDB" id="A0A7R9K8G3"/>
<dbReference type="EMBL" id="OE845771">
    <property type="protein sequence ID" value="CAD7608235.1"/>
    <property type="molecule type" value="Genomic_DNA"/>
</dbReference>
<gene>
    <name evidence="1" type="ORF">TGEB3V08_LOCUS10331</name>
</gene>
<evidence type="ECO:0000313" key="1">
    <source>
        <dbReference type="EMBL" id="CAD7608235.1"/>
    </source>
</evidence>
<name>A0A7R9K8G3_TIMGE</name>
<sequence>MRSQFRELIDKEQDKGKSWFQPIHGLGFEVVPISPTSLFDIPLSSLEETPFMDISSRRTCKSLVATMILWEEIPVPHTVPRAAKLGQAMQEFGSMVQQLGKLATEPGLDVQNYTCKGCGHPIGINFAKARMSVMWRYNPCGGTPLGFCRMCGRYRGGICRLKNGPRHIPTRHDLEAECDCECYCRRYLPLV</sequence>
<reference evidence="1" key="1">
    <citation type="submission" date="2020-11" db="EMBL/GenBank/DDBJ databases">
        <authorList>
            <person name="Tran Van P."/>
        </authorList>
    </citation>
    <scope>NUCLEOTIDE SEQUENCE</scope>
</reference>
<organism evidence="1">
    <name type="scientific">Timema genevievae</name>
    <name type="common">Walking stick</name>
    <dbReference type="NCBI Taxonomy" id="629358"/>
    <lineage>
        <taxon>Eukaryota</taxon>
        <taxon>Metazoa</taxon>
        <taxon>Ecdysozoa</taxon>
        <taxon>Arthropoda</taxon>
        <taxon>Hexapoda</taxon>
        <taxon>Insecta</taxon>
        <taxon>Pterygota</taxon>
        <taxon>Neoptera</taxon>
        <taxon>Polyneoptera</taxon>
        <taxon>Phasmatodea</taxon>
        <taxon>Timematodea</taxon>
        <taxon>Timematoidea</taxon>
        <taxon>Timematidae</taxon>
        <taxon>Timema</taxon>
    </lineage>
</organism>
<accession>A0A7R9K8G3</accession>
<protein>
    <submittedName>
        <fullName evidence="1">Uncharacterized protein</fullName>
    </submittedName>
</protein>